<keyword evidence="3" id="KW-1185">Reference proteome</keyword>
<evidence type="ECO:0000313" key="3">
    <source>
        <dbReference type="Proteomes" id="UP000659630"/>
    </source>
</evidence>
<keyword evidence="1" id="KW-0472">Membrane</keyword>
<organism evidence="2 3">
    <name type="scientific">Anaerofilum hominis</name>
    <dbReference type="NCBI Taxonomy" id="2763016"/>
    <lineage>
        <taxon>Bacteria</taxon>
        <taxon>Bacillati</taxon>
        <taxon>Bacillota</taxon>
        <taxon>Clostridia</taxon>
        <taxon>Eubacteriales</taxon>
        <taxon>Oscillospiraceae</taxon>
        <taxon>Anaerofilum</taxon>
    </lineage>
</organism>
<comment type="caution">
    <text evidence="2">The sequence shown here is derived from an EMBL/GenBank/DDBJ whole genome shotgun (WGS) entry which is preliminary data.</text>
</comment>
<keyword evidence="1" id="KW-0812">Transmembrane</keyword>
<dbReference type="EMBL" id="JACONZ010000002">
    <property type="protein sequence ID" value="MBC5581462.1"/>
    <property type="molecule type" value="Genomic_DNA"/>
</dbReference>
<proteinExistence type="predicted"/>
<sequence length="183" mass="21025">MKKNIFLTFVCSLWPGAGQMYMGYIKRGVSLMTAFMVAIGLSGFLNIMFFTIPLPVIWFYAFFDTWSLRNMDQAQRIASPDDFILPSEMRRHGEAEAFARRYHAVFGVGFILVGIYVLYDNLLMPLLATFINSISYDLTWIWRLANNLPTLVVAMLIILLGMRLIRGDAKHSQDDMIEFKGEE</sequence>
<feature type="transmembrane region" description="Helical" evidence="1">
    <location>
        <begin position="139"/>
        <end position="162"/>
    </location>
</feature>
<keyword evidence="1" id="KW-1133">Transmembrane helix</keyword>
<dbReference type="RefSeq" id="WP_186887812.1">
    <property type="nucleotide sequence ID" value="NZ_JACONZ010000002.1"/>
</dbReference>
<accession>A0A923IEZ1</accession>
<protein>
    <recommendedName>
        <fullName evidence="4">TM2 domain-containing protein</fullName>
    </recommendedName>
</protein>
<gene>
    <name evidence="2" type="ORF">H8S23_08050</name>
</gene>
<name>A0A923IEZ1_9FIRM</name>
<evidence type="ECO:0000256" key="1">
    <source>
        <dbReference type="SAM" id="Phobius"/>
    </source>
</evidence>
<evidence type="ECO:0000313" key="2">
    <source>
        <dbReference type="EMBL" id="MBC5581462.1"/>
    </source>
</evidence>
<feature type="transmembrane region" description="Helical" evidence="1">
    <location>
        <begin position="99"/>
        <end position="119"/>
    </location>
</feature>
<evidence type="ECO:0008006" key="4">
    <source>
        <dbReference type="Google" id="ProtNLM"/>
    </source>
</evidence>
<dbReference type="AlphaFoldDB" id="A0A923IEZ1"/>
<feature type="transmembrane region" description="Helical" evidence="1">
    <location>
        <begin position="34"/>
        <end position="63"/>
    </location>
</feature>
<dbReference type="Proteomes" id="UP000659630">
    <property type="component" value="Unassembled WGS sequence"/>
</dbReference>
<reference evidence="2" key="1">
    <citation type="submission" date="2020-08" db="EMBL/GenBank/DDBJ databases">
        <title>Genome public.</title>
        <authorList>
            <person name="Liu C."/>
            <person name="Sun Q."/>
        </authorList>
    </citation>
    <scope>NUCLEOTIDE SEQUENCE</scope>
    <source>
        <strain evidence="2">BX8</strain>
    </source>
</reference>